<sequence>MPMCPSQILTYRAVLLESLGRPILGSLQELHVSPEVPIFDRRLIDSPGHERQTRTSIAWHLMEHGLFFSCLACVRFSKVRQEARKQGWSCWC</sequence>
<reference evidence="1 2" key="1">
    <citation type="submission" date="2024-07" db="EMBL/GenBank/DDBJ databases">
        <title>Section-level genome sequencing and comparative genomics of Aspergillus sections Usti and Cavernicolus.</title>
        <authorList>
            <consortium name="Lawrence Berkeley National Laboratory"/>
            <person name="Nybo J.L."/>
            <person name="Vesth T.C."/>
            <person name="Theobald S."/>
            <person name="Frisvad J.C."/>
            <person name="Larsen T.O."/>
            <person name="Kjaerboelling I."/>
            <person name="Rothschild-Mancinelli K."/>
            <person name="Lyhne E.K."/>
            <person name="Kogle M.E."/>
            <person name="Barry K."/>
            <person name="Clum A."/>
            <person name="Na H."/>
            <person name="Ledsgaard L."/>
            <person name="Lin J."/>
            <person name="Lipzen A."/>
            <person name="Kuo A."/>
            <person name="Riley R."/>
            <person name="Mondo S."/>
            <person name="Labutti K."/>
            <person name="Haridas S."/>
            <person name="Pangalinan J."/>
            <person name="Salamov A.A."/>
            <person name="Simmons B.A."/>
            <person name="Magnuson J.K."/>
            <person name="Chen J."/>
            <person name="Drula E."/>
            <person name="Henrissat B."/>
            <person name="Wiebenga A."/>
            <person name="Lubbers R.J."/>
            <person name="Gomes A.C."/>
            <person name="Makela M.R."/>
            <person name="Stajich J."/>
            <person name="Grigoriev I.V."/>
            <person name="Mortensen U.H."/>
            <person name="De Vries R.P."/>
            <person name="Baker S.E."/>
            <person name="Andersen M.R."/>
        </authorList>
    </citation>
    <scope>NUCLEOTIDE SEQUENCE [LARGE SCALE GENOMIC DNA]</scope>
    <source>
        <strain evidence="1 2">CBS 588.65</strain>
    </source>
</reference>
<dbReference type="EMBL" id="JBFXLT010000006">
    <property type="protein sequence ID" value="KAL2820599.1"/>
    <property type="molecule type" value="Genomic_DNA"/>
</dbReference>
<organism evidence="1 2">
    <name type="scientific">Aspergillus granulosus</name>
    <dbReference type="NCBI Taxonomy" id="176169"/>
    <lineage>
        <taxon>Eukaryota</taxon>
        <taxon>Fungi</taxon>
        <taxon>Dikarya</taxon>
        <taxon>Ascomycota</taxon>
        <taxon>Pezizomycotina</taxon>
        <taxon>Eurotiomycetes</taxon>
        <taxon>Eurotiomycetidae</taxon>
        <taxon>Eurotiales</taxon>
        <taxon>Aspergillaceae</taxon>
        <taxon>Aspergillus</taxon>
        <taxon>Aspergillus subgen. Nidulantes</taxon>
    </lineage>
</organism>
<name>A0ABR4HYP1_9EURO</name>
<comment type="caution">
    <text evidence="1">The sequence shown here is derived from an EMBL/GenBank/DDBJ whole genome shotgun (WGS) entry which is preliminary data.</text>
</comment>
<dbReference type="Proteomes" id="UP001610334">
    <property type="component" value="Unassembled WGS sequence"/>
</dbReference>
<protein>
    <submittedName>
        <fullName evidence="1">Uncharacterized protein</fullName>
    </submittedName>
</protein>
<accession>A0ABR4HYP1</accession>
<evidence type="ECO:0000313" key="2">
    <source>
        <dbReference type="Proteomes" id="UP001610334"/>
    </source>
</evidence>
<evidence type="ECO:0000313" key="1">
    <source>
        <dbReference type="EMBL" id="KAL2820599.1"/>
    </source>
</evidence>
<keyword evidence="2" id="KW-1185">Reference proteome</keyword>
<proteinExistence type="predicted"/>
<gene>
    <name evidence="1" type="ORF">BJX63DRAFT_379734</name>
</gene>